<dbReference type="GeneID" id="70215067"/>
<name>A0A9P9R8E1_FUSRE</name>
<feature type="transmembrane region" description="Helical" evidence="2">
    <location>
        <begin position="663"/>
        <end position="683"/>
    </location>
</feature>
<feature type="domain" description="T6SS Phospholipase effector Tle1-like catalytic" evidence="4">
    <location>
        <begin position="7"/>
        <end position="192"/>
    </location>
</feature>
<dbReference type="InterPro" id="IPR006073">
    <property type="entry name" value="GTP-bd"/>
</dbReference>
<gene>
    <name evidence="5" type="ORF">BKA55DRAFT_2019</name>
</gene>
<evidence type="ECO:0000259" key="4">
    <source>
        <dbReference type="Pfam" id="PF09994"/>
    </source>
</evidence>
<evidence type="ECO:0000313" key="6">
    <source>
        <dbReference type="Proteomes" id="UP000720189"/>
    </source>
</evidence>
<organism evidence="5 6">
    <name type="scientific">Fusarium redolens</name>
    <dbReference type="NCBI Taxonomy" id="48865"/>
    <lineage>
        <taxon>Eukaryota</taxon>
        <taxon>Fungi</taxon>
        <taxon>Dikarya</taxon>
        <taxon>Ascomycota</taxon>
        <taxon>Pezizomycotina</taxon>
        <taxon>Sordariomycetes</taxon>
        <taxon>Hypocreomycetidae</taxon>
        <taxon>Hypocreales</taxon>
        <taxon>Nectriaceae</taxon>
        <taxon>Fusarium</taxon>
        <taxon>Fusarium redolens species complex</taxon>
    </lineage>
</organism>
<dbReference type="InterPro" id="IPR029058">
    <property type="entry name" value="AB_hydrolase_fold"/>
</dbReference>
<dbReference type="PANTHER" id="PTHR33840">
    <property type="match status" value="1"/>
</dbReference>
<feature type="transmembrane region" description="Helical" evidence="2">
    <location>
        <begin position="689"/>
        <end position="711"/>
    </location>
</feature>
<evidence type="ECO:0000256" key="2">
    <source>
        <dbReference type="SAM" id="Phobius"/>
    </source>
</evidence>
<keyword evidence="2" id="KW-0472">Membrane</keyword>
<evidence type="ECO:0000313" key="5">
    <source>
        <dbReference type="EMBL" id="KAH7269123.1"/>
    </source>
</evidence>
<dbReference type="Proteomes" id="UP000720189">
    <property type="component" value="Unassembled WGS sequence"/>
</dbReference>
<dbReference type="SUPFAM" id="SSF52540">
    <property type="entry name" value="P-loop containing nucleoside triphosphate hydrolases"/>
    <property type="match status" value="1"/>
</dbReference>
<reference evidence="5" key="1">
    <citation type="journal article" date="2021" name="Nat. Commun.">
        <title>Genetic determinants of endophytism in the Arabidopsis root mycobiome.</title>
        <authorList>
            <person name="Mesny F."/>
            <person name="Miyauchi S."/>
            <person name="Thiergart T."/>
            <person name="Pickel B."/>
            <person name="Atanasova L."/>
            <person name="Karlsson M."/>
            <person name="Huettel B."/>
            <person name="Barry K.W."/>
            <person name="Haridas S."/>
            <person name="Chen C."/>
            <person name="Bauer D."/>
            <person name="Andreopoulos W."/>
            <person name="Pangilinan J."/>
            <person name="LaButti K."/>
            <person name="Riley R."/>
            <person name="Lipzen A."/>
            <person name="Clum A."/>
            <person name="Drula E."/>
            <person name="Henrissat B."/>
            <person name="Kohler A."/>
            <person name="Grigoriev I.V."/>
            <person name="Martin F.M."/>
            <person name="Hacquard S."/>
        </authorList>
    </citation>
    <scope>NUCLEOTIDE SEQUENCE</scope>
    <source>
        <strain evidence="5">MPI-CAGE-AT-0023</strain>
    </source>
</reference>
<feature type="compositionally biased region" description="Polar residues" evidence="1">
    <location>
        <begin position="818"/>
        <end position="830"/>
    </location>
</feature>
<dbReference type="Pfam" id="PF01926">
    <property type="entry name" value="MMR_HSR1"/>
    <property type="match status" value="1"/>
</dbReference>
<feature type="region of interest" description="Disordered" evidence="1">
    <location>
        <begin position="810"/>
        <end position="830"/>
    </location>
</feature>
<dbReference type="EMBL" id="JAGMUX010000001">
    <property type="protein sequence ID" value="KAH7269123.1"/>
    <property type="molecule type" value="Genomic_DNA"/>
</dbReference>
<dbReference type="AlphaFoldDB" id="A0A9P9R8E1"/>
<proteinExistence type="predicted"/>
<dbReference type="RefSeq" id="XP_046055891.1">
    <property type="nucleotide sequence ID" value="XM_046185113.1"/>
</dbReference>
<dbReference type="OrthoDB" id="59699at2759"/>
<dbReference type="PANTHER" id="PTHR33840:SF1">
    <property type="entry name" value="TLE1 PHOSPHOLIPASE DOMAIN-CONTAINING PROTEIN"/>
    <property type="match status" value="1"/>
</dbReference>
<evidence type="ECO:0008006" key="7">
    <source>
        <dbReference type="Google" id="ProtNLM"/>
    </source>
</evidence>
<dbReference type="GO" id="GO:0005525">
    <property type="term" value="F:GTP binding"/>
    <property type="evidence" value="ECO:0007669"/>
    <property type="project" value="InterPro"/>
</dbReference>
<evidence type="ECO:0000259" key="3">
    <source>
        <dbReference type="Pfam" id="PF01926"/>
    </source>
</evidence>
<dbReference type="InterPro" id="IPR027417">
    <property type="entry name" value="P-loop_NTPase"/>
</dbReference>
<evidence type="ECO:0000256" key="1">
    <source>
        <dbReference type="SAM" id="MobiDB-lite"/>
    </source>
</evidence>
<protein>
    <recommendedName>
        <fullName evidence="7">DUF2235 domain-containing protein</fullName>
    </recommendedName>
</protein>
<dbReference type="Gene3D" id="3.40.50.300">
    <property type="entry name" value="P-loop containing nucleotide triphosphate hydrolases"/>
    <property type="match status" value="1"/>
</dbReference>
<dbReference type="SUPFAM" id="SSF53474">
    <property type="entry name" value="alpha/beta-Hydrolases"/>
    <property type="match status" value="1"/>
</dbReference>
<comment type="caution">
    <text evidence="5">The sequence shown here is derived from an EMBL/GenBank/DDBJ whole genome shotgun (WGS) entry which is preliminary data.</text>
</comment>
<keyword evidence="6" id="KW-1185">Reference proteome</keyword>
<keyword evidence="2" id="KW-1133">Transmembrane helix</keyword>
<dbReference type="Pfam" id="PF09994">
    <property type="entry name" value="T6SS_Tle1-like_cat"/>
    <property type="match status" value="1"/>
</dbReference>
<sequence>MLGGPCIEQIRSVYEFICQSSGPNDEVWLYGFSRGAYVVRAVAGLLHYMGAISSAGQHSFIEDFKLALKVYKKLQQQNKLGEGQIHNMFEARTRPAPTIQFVGVFDTVKVVQDERLYDISFNPSIQHLRHALALNEDRRRFEPEYIYPNFNNRTQRLEKRTFVQAWFVGAHIDIGGSADRDGLSLYPLQWMLIESKTHGLNLEFDGDFGGRCPLTSPLKITGLEENDGAWECVTKNGLVVQMKDIRNIHQDKESNGRYSVHLHSSRGSLWIRRHREPFGDNGELNGYCNFGAQGTIIHPSVYLVLDKFMHTSWGSKEFPFYRFLHQWRSNTLGQKDDLRAGCFWNEPGDHVLEEPGAIRILVCGNCGVGKSSLINKVFGVEATVVAHRTRGIHQIDEEIKWDDRPDLVVHDSGGFEAGGQDELRCVQDFLKKRSAETDFKERLHVIWYCFEVNSPRPEQAAQKMLFEGLSDYAQDVPIVAIATKKDEFLGAKLMEGRRALEQRHEPVTLAALDLYGEKELEGQLCQIDKELNDFGRFDDLVAVSIHDETSIGNLSLATTQLFTHERVRLLFIRAQATRLDLKVDLALGETINIYKRILISSSAIGGIPGAMTTNRTVAAIDVCRTVVTSFGISTITAETIFSICKANIWDDFGNNIRTTIAEIAALCGLGCTIVSGGMPFFLIPMATNVPLVVLATARLVLMLACDVILILTRAFREAAVKSIAKPEKRDVENAAMEYRKHCREVHLRVKKALPHGFKCFKIGRIEALMISIIEEFKCKVLEGVGASLPPNFRRNYLGATVSSAFSDGSSVLKDDSSDSGSFLENNPVSS</sequence>
<accession>A0A9P9R8E1</accession>
<keyword evidence="2" id="KW-0812">Transmembrane</keyword>
<dbReference type="CDD" id="cd00882">
    <property type="entry name" value="Ras_like_GTPase"/>
    <property type="match status" value="1"/>
</dbReference>
<feature type="domain" description="G" evidence="3">
    <location>
        <begin position="359"/>
        <end position="451"/>
    </location>
</feature>
<dbReference type="InterPro" id="IPR018712">
    <property type="entry name" value="Tle1-like_cat"/>
</dbReference>